<gene>
    <name evidence="1" type="ORF">TIFTF001_007955</name>
</gene>
<dbReference type="EMBL" id="BTGU01000008">
    <property type="protein sequence ID" value="GMN38719.1"/>
    <property type="molecule type" value="Genomic_DNA"/>
</dbReference>
<comment type="caution">
    <text evidence="1">The sequence shown here is derived from an EMBL/GenBank/DDBJ whole genome shotgun (WGS) entry which is preliminary data.</text>
</comment>
<reference evidence="1" key="1">
    <citation type="submission" date="2023-07" db="EMBL/GenBank/DDBJ databases">
        <title>draft genome sequence of fig (Ficus carica).</title>
        <authorList>
            <person name="Takahashi T."/>
            <person name="Nishimura K."/>
        </authorList>
    </citation>
    <scope>NUCLEOTIDE SEQUENCE</scope>
</reference>
<evidence type="ECO:0000313" key="1">
    <source>
        <dbReference type="EMBL" id="GMN38719.1"/>
    </source>
</evidence>
<dbReference type="Gramene" id="FCD_00028327-RA">
    <property type="protein sequence ID" value="FCD_00028327-RA:cds"/>
    <property type="gene ID" value="FCD_00028327"/>
</dbReference>
<protein>
    <submittedName>
        <fullName evidence="1">Uncharacterized protein</fullName>
    </submittedName>
</protein>
<dbReference type="Proteomes" id="UP001187192">
    <property type="component" value="Unassembled WGS sequence"/>
</dbReference>
<organism evidence="1 2">
    <name type="scientific">Ficus carica</name>
    <name type="common">Common fig</name>
    <dbReference type="NCBI Taxonomy" id="3494"/>
    <lineage>
        <taxon>Eukaryota</taxon>
        <taxon>Viridiplantae</taxon>
        <taxon>Streptophyta</taxon>
        <taxon>Embryophyta</taxon>
        <taxon>Tracheophyta</taxon>
        <taxon>Spermatophyta</taxon>
        <taxon>Magnoliopsida</taxon>
        <taxon>eudicotyledons</taxon>
        <taxon>Gunneridae</taxon>
        <taxon>Pentapetalae</taxon>
        <taxon>rosids</taxon>
        <taxon>fabids</taxon>
        <taxon>Rosales</taxon>
        <taxon>Moraceae</taxon>
        <taxon>Ficeae</taxon>
        <taxon>Ficus</taxon>
    </lineage>
</organism>
<evidence type="ECO:0000313" key="2">
    <source>
        <dbReference type="Proteomes" id="UP001187192"/>
    </source>
</evidence>
<proteinExistence type="predicted"/>
<keyword evidence="2" id="KW-1185">Reference proteome</keyword>
<dbReference type="AlphaFoldDB" id="A0AA87ZS64"/>
<name>A0AA87ZS64_FICCA</name>
<sequence length="51" mass="5631">MFADELAFSEDGVEMTIASDYFGLKKADNKFCFSIVGRISWSDMPSVLGTC</sequence>
<accession>A0AA87ZS64</accession>